<accession>A0ABW5YQE4</accession>
<proteinExistence type="predicted"/>
<sequence length="578" mass="65689">MTLSQLIARYPLIYKLMVILFLFTSCSKEKGETATPTTPPVAITGAFEAISKNSIIFNASLENQNSLDQITEYGFIVYAINAQQVKSAEQEIPIGQKLNEQKIRYTYKPTAAFEMNQTYYYCFYVKTKNTFIKGKFNAFELNKLQLGSPSEFMGMAGENIQLQGDFSMLDSNYFLRTYLDQTVRISYSISADKKALSFKIPHLPNLQHGKKLEIKLEKRYSDGNNYSQLVANIRILGKIEPPAQKTYNFRDKMRFFGTALPNSWESDKTLQLIIGNITVPYQSEIDISTLKELKGSTFKIGYKNGRDSLVFSDMYQVIGPDANKLSFEVTAIHPNTLFIVNGFYFYTYFEPDKSSANLGGHPIDLISYDYNPMSFTTRNIPEGEYTLQIKNNLYQVDSKQKLVVKKFDWQSIDKKTAYVGEYVTLSGNFIKGFSYMIYATEYQYAEIICQEDGKLRFKAQSFMGEGSTLKIAYYVYSKDKGAELYFHNKEIPFKSNEITFDSFSPGSGAPGTVVQLKGRGIGLAVDYMIGNMRLYPQVKSDDEVTIIIPIFNAKGKVKLSIVSANNKIIQPEGYFEIL</sequence>
<keyword evidence="2" id="KW-1185">Reference proteome</keyword>
<dbReference type="RefSeq" id="WP_380917480.1">
    <property type="nucleotide sequence ID" value="NZ_JBHUPE010000001.1"/>
</dbReference>
<evidence type="ECO:0008006" key="3">
    <source>
        <dbReference type="Google" id="ProtNLM"/>
    </source>
</evidence>
<protein>
    <recommendedName>
        <fullName evidence="3">IPT/TIG domain-containing protein</fullName>
    </recommendedName>
</protein>
<evidence type="ECO:0000313" key="1">
    <source>
        <dbReference type="EMBL" id="MFD2902485.1"/>
    </source>
</evidence>
<name>A0ABW5YQE4_9SPHI</name>
<dbReference type="Proteomes" id="UP001597509">
    <property type="component" value="Unassembled WGS sequence"/>
</dbReference>
<comment type="caution">
    <text evidence="1">The sequence shown here is derived from an EMBL/GenBank/DDBJ whole genome shotgun (WGS) entry which is preliminary data.</text>
</comment>
<gene>
    <name evidence="1" type="ORF">ACFS6I_01015</name>
</gene>
<dbReference type="EMBL" id="JBHUPE010000001">
    <property type="protein sequence ID" value="MFD2902485.1"/>
    <property type="molecule type" value="Genomic_DNA"/>
</dbReference>
<organism evidence="1 2">
    <name type="scientific">Sphingobacterium anhuiense</name>
    <dbReference type="NCBI Taxonomy" id="493780"/>
    <lineage>
        <taxon>Bacteria</taxon>
        <taxon>Pseudomonadati</taxon>
        <taxon>Bacteroidota</taxon>
        <taxon>Sphingobacteriia</taxon>
        <taxon>Sphingobacteriales</taxon>
        <taxon>Sphingobacteriaceae</taxon>
        <taxon>Sphingobacterium</taxon>
    </lineage>
</organism>
<evidence type="ECO:0000313" key="2">
    <source>
        <dbReference type="Proteomes" id="UP001597509"/>
    </source>
</evidence>
<reference evidence="2" key="1">
    <citation type="journal article" date="2019" name="Int. J. Syst. Evol. Microbiol.">
        <title>The Global Catalogue of Microorganisms (GCM) 10K type strain sequencing project: providing services to taxonomists for standard genome sequencing and annotation.</title>
        <authorList>
            <consortium name="The Broad Institute Genomics Platform"/>
            <consortium name="The Broad Institute Genome Sequencing Center for Infectious Disease"/>
            <person name="Wu L."/>
            <person name="Ma J."/>
        </authorList>
    </citation>
    <scope>NUCLEOTIDE SEQUENCE [LARGE SCALE GENOMIC DNA]</scope>
    <source>
        <strain evidence="2">KCTC 22209</strain>
    </source>
</reference>